<protein>
    <submittedName>
        <fullName evidence="1">Aspartate/glutamate racemase family protein</fullName>
    </submittedName>
</protein>
<dbReference type="Gene3D" id="3.40.50.12500">
    <property type="match status" value="1"/>
</dbReference>
<dbReference type="AlphaFoldDB" id="A0A3D8JX72"/>
<comment type="caution">
    <text evidence="1">The sequence shown here is derived from an EMBL/GenBank/DDBJ whole genome shotgun (WGS) entry which is preliminary data.</text>
</comment>
<name>A0A3D8JX72_9BURK</name>
<evidence type="ECO:0000313" key="1">
    <source>
        <dbReference type="EMBL" id="RDU97402.1"/>
    </source>
</evidence>
<dbReference type="EMBL" id="QRGA01000010">
    <property type="protein sequence ID" value="RDU97402.1"/>
    <property type="molecule type" value="Genomic_DNA"/>
</dbReference>
<proteinExistence type="predicted"/>
<gene>
    <name evidence="1" type="ORF">DWV00_19500</name>
</gene>
<dbReference type="NCBIfam" id="NF005679">
    <property type="entry name" value="PRK07475.1"/>
    <property type="match status" value="1"/>
</dbReference>
<dbReference type="Proteomes" id="UP000256838">
    <property type="component" value="Unassembled WGS sequence"/>
</dbReference>
<accession>A0A3D8JX72</accession>
<dbReference type="RefSeq" id="WP_115535215.1">
    <property type="nucleotide sequence ID" value="NZ_QRGA01000010.1"/>
</dbReference>
<dbReference type="InterPro" id="IPR053714">
    <property type="entry name" value="Iso_Racemase_Enz_sf"/>
</dbReference>
<dbReference type="OrthoDB" id="5465390at2"/>
<reference evidence="1 2" key="1">
    <citation type="submission" date="2018-08" db="EMBL/GenBank/DDBJ databases">
        <title>Paraburkholderia sp. DHOM06 isolated from forest soil.</title>
        <authorList>
            <person name="Gao Z.-H."/>
            <person name="Qiu L.-H."/>
        </authorList>
    </citation>
    <scope>NUCLEOTIDE SEQUENCE [LARGE SCALE GENOMIC DNA]</scope>
    <source>
        <strain evidence="1 2">DHOM06</strain>
    </source>
</reference>
<sequence>MNPRHPLSKPARPVVNGLTLGVLMLDTRFVRFPGEIGNGLTWPVALQFKVVKGATPARVIDDEGAGLLEPFIEAARELIDLGVQGITTSCGFLALFQRELSEALPVPVATSSLLQVPIVERMLPKGKRVGILTINERALTDRHLAAVGVDATTPIVGMHEHSLFRKAFTDQALPSAADFSVLEREMVDAARRLTASHPEVGAIVCECTNMPPFAPALRAATGLPVFDMVGLIRWFVAAIQSHAA</sequence>
<keyword evidence="2" id="KW-1185">Reference proteome</keyword>
<organism evidence="1 2">
    <name type="scientific">Trinickia dinghuensis</name>
    <dbReference type="NCBI Taxonomy" id="2291023"/>
    <lineage>
        <taxon>Bacteria</taxon>
        <taxon>Pseudomonadati</taxon>
        <taxon>Pseudomonadota</taxon>
        <taxon>Betaproteobacteria</taxon>
        <taxon>Burkholderiales</taxon>
        <taxon>Burkholderiaceae</taxon>
        <taxon>Trinickia</taxon>
    </lineage>
</organism>
<evidence type="ECO:0000313" key="2">
    <source>
        <dbReference type="Proteomes" id="UP000256838"/>
    </source>
</evidence>